<accession>A0A6L3N4W1</accession>
<comment type="caution">
    <text evidence="1">The sequence shown here is derived from an EMBL/GenBank/DDBJ whole genome shotgun (WGS) entry which is preliminary data.</text>
</comment>
<protein>
    <recommendedName>
        <fullName evidence="3">RiboL-PSP-HEPN domain-containing protein</fullName>
    </recommendedName>
</protein>
<dbReference type="RefSeq" id="WP_150998175.1">
    <property type="nucleotide sequence ID" value="NZ_CABVPM010000006.1"/>
</dbReference>
<sequence>MQQLETYAHFQCPSCGAHSSDTIILRIPSPCGTNCPSEFYDGDQPAELACRYCGKSFEADVYLKADTCVVELQDHPRTYVEAGELRCHESKSWAIWDDIPVNPFDIYLDSYHQMHDLLLVHGEEDGGDIVNRMIFVQQMSAFEAYLGDTLLSEVKKSKIAITNLLTRDRVLKNASFTLREIFENSNFVMDCVVSHLKGIVYHRLDTVDFLYRVSLDVRIWPDDGVRDELFRSVEFRNDCAHRNGYDRNGQRLDVFTPNYVQRISDCMKAVVEHIQSQVINRVK</sequence>
<proteinExistence type="predicted"/>
<dbReference type="Proteomes" id="UP000473470">
    <property type="component" value="Unassembled WGS sequence"/>
</dbReference>
<evidence type="ECO:0000313" key="2">
    <source>
        <dbReference type="Proteomes" id="UP000473470"/>
    </source>
</evidence>
<reference evidence="1 2" key="1">
    <citation type="submission" date="2019-09" db="EMBL/GenBank/DDBJ databases">
        <title>Draft genome sequences of 48 bacterial type strains from the CCUG.</title>
        <authorList>
            <person name="Tunovic T."/>
            <person name="Pineiro-Iglesias B."/>
            <person name="Unosson C."/>
            <person name="Inganas E."/>
            <person name="Ohlen M."/>
            <person name="Cardew S."/>
            <person name="Jensie-Markopoulos S."/>
            <person name="Salva-Serra F."/>
            <person name="Jaen-Luchoro D."/>
            <person name="Karlsson R."/>
            <person name="Svensson-Stadler L."/>
            <person name="Chun J."/>
            <person name="Moore E."/>
        </authorList>
    </citation>
    <scope>NUCLEOTIDE SEQUENCE [LARGE SCALE GENOMIC DNA]</scope>
    <source>
        <strain evidence="1 2">CCUG 65686</strain>
    </source>
</reference>
<dbReference type="AlphaFoldDB" id="A0A6L3N4W1"/>
<name>A0A6L3N4W1_9BURK</name>
<evidence type="ECO:0000313" key="1">
    <source>
        <dbReference type="EMBL" id="KAB0641565.1"/>
    </source>
</evidence>
<evidence type="ECO:0008006" key="3">
    <source>
        <dbReference type="Google" id="ProtNLM"/>
    </source>
</evidence>
<dbReference type="EMBL" id="VZOK01000001">
    <property type="protein sequence ID" value="KAB0641565.1"/>
    <property type="molecule type" value="Genomic_DNA"/>
</dbReference>
<organism evidence="1 2">
    <name type="scientific">Burkholderia stagnalis</name>
    <dbReference type="NCBI Taxonomy" id="1503054"/>
    <lineage>
        <taxon>Bacteria</taxon>
        <taxon>Pseudomonadati</taxon>
        <taxon>Pseudomonadota</taxon>
        <taxon>Betaproteobacteria</taxon>
        <taxon>Burkholderiales</taxon>
        <taxon>Burkholderiaceae</taxon>
        <taxon>Burkholderia</taxon>
        <taxon>Burkholderia cepacia complex</taxon>
    </lineage>
</organism>
<gene>
    <name evidence="1" type="ORF">F7R25_00545</name>
</gene>